<dbReference type="AlphaFoldDB" id="A0A0F9V9U3"/>
<organism evidence="1">
    <name type="scientific">marine sediment metagenome</name>
    <dbReference type="NCBI Taxonomy" id="412755"/>
    <lineage>
        <taxon>unclassified sequences</taxon>
        <taxon>metagenomes</taxon>
        <taxon>ecological metagenomes</taxon>
    </lineage>
</organism>
<protein>
    <submittedName>
        <fullName evidence="1">Uncharacterized protein</fullName>
    </submittedName>
</protein>
<proteinExistence type="predicted"/>
<sequence>MNELEIRHWVGSNASSLMPETNFTPEELDHIAMCIEHLYRWYSEGYPIGDFLTAVAQNNFSEACFRADDTNRKALYLYALFLANKVPLWNRKAKEKEIVGAKDVQPILVLCRNVFDFAEHGDYSNGVEAYGMDEGVVRSGEILDKYREELEKYERE</sequence>
<comment type="caution">
    <text evidence="1">The sequence shown here is derived from an EMBL/GenBank/DDBJ whole genome shotgun (WGS) entry which is preliminary data.</text>
</comment>
<accession>A0A0F9V9U3</accession>
<dbReference type="EMBL" id="LAZR01000618">
    <property type="protein sequence ID" value="KKN62618.1"/>
    <property type="molecule type" value="Genomic_DNA"/>
</dbReference>
<gene>
    <name evidence="1" type="ORF">LCGC14_0510290</name>
</gene>
<reference evidence="1" key="1">
    <citation type="journal article" date="2015" name="Nature">
        <title>Complex archaea that bridge the gap between prokaryotes and eukaryotes.</title>
        <authorList>
            <person name="Spang A."/>
            <person name="Saw J.H."/>
            <person name="Jorgensen S.L."/>
            <person name="Zaremba-Niedzwiedzka K."/>
            <person name="Martijn J."/>
            <person name="Lind A.E."/>
            <person name="van Eijk R."/>
            <person name="Schleper C."/>
            <person name="Guy L."/>
            <person name="Ettema T.J."/>
        </authorList>
    </citation>
    <scope>NUCLEOTIDE SEQUENCE</scope>
</reference>
<evidence type="ECO:0000313" key="1">
    <source>
        <dbReference type="EMBL" id="KKN62618.1"/>
    </source>
</evidence>
<name>A0A0F9V9U3_9ZZZZ</name>